<accession>A0ACB7HCS3</accession>
<evidence type="ECO:0000313" key="2">
    <source>
        <dbReference type="Proteomes" id="UP000091857"/>
    </source>
</evidence>
<gene>
    <name evidence="1" type="ORF">MANES_07G057925v8</name>
</gene>
<organism evidence="1 2">
    <name type="scientific">Manihot esculenta</name>
    <name type="common">Cassava</name>
    <name type="synonym">Jatropha manihot</name>
    <dbReference type="NCBI Taxonomy" id="3983"/>
    <lineage>
        <taxon>Eukaryota</taxon>
        <taxon>Viridiplantae</taxon>
        <taxon>Streptophyta</taxon>
        <taxon>Embryophyta</taxon>
        <taxon>Tracheophyta</taxon>
        <taxon>Spermatophyta</taxon>
        <taxon>Magnoliopsida</taxon>
        <taxon>eudicotyledons</taxon>
        <taxon>Gunneridae</taxon>
        <taxon>Pentapetalae</taxon>
        <taxon>rosids</taxon>
        <taxon>fabids</taxon>
        <taxon>Malpighiales</taxon>
        <taxon>Euphorbiaceae</taxon>
        <taxon>Crotonoideae</taxon>
        <taxon>Manihoteae</taxon>
        <taxon>Manihot</taxon>
    </lineage>
</organism>
<comment type="caution">
    <text evidence="1">The sequence shown here is derived from an EMBL/GenBank/DDBJ whole genome shotgun (WGS) entry which is preliminary data.</text>
</comment>
<reference evidence="2" key="1">
    <citation type="journal article" date="2016" name="Nat. Biotechnol.">
        <title>Sequencing wild and cultivated cassava and related species reveals extensive interspecific hybridization and genetic diversity.</title>
        <authorList>
            <person name="Bredeson J.V."/>
            <person name="Lyons J.B."/>
            <person name="Prochnik S.E."/>
            <person name="Wu G.A."/>
            <person name="Ha C.M."/>
            <person name="Edsinger-Gonzales E."/>
            <person name="Grimwood J."/>
            <person name="Schmutz J."/>
            <person name="Rabbi I.Y."/>
            <person name="Egesi C."/>
            <person name="Nauluvula P."/>
            <person name="Lebot V."/>
            <person name="Ndunguru J."/>
            <person name="Mkamilo G."/>
            <person name="Bart R.S."/>
            <person name="Setter T.L."/>
            <person name="Gleadow R.M."/>
            <person name="Kulakow P."/>
            <person name="Ferguson M.E."/>
            <person name="Rounsley S."/>
            <person name="Rokhsar D.S."/>
        </authorList>
    </citation>
    <scope>NUCLEOTIDE SEQUENCE [LARGE SCALE GENOMIC DNA]</scope>
    <source>
        <strain evidence="2">cv. AM560-2</strain>
    </source>
</reference>
<keyword evidence="2" id="KW-1185">Reference proteome</keyword>
<dbReference type="EMBL" id="CM004393">
    <property type="protein sequence ID" value="KAG8650554.1"/>
    <property type="molecule type" value="Genomic_DNA"/>
</dbReference>
<name>A0ACB7HCS3_MANES</name>
<proteinExistence type="predicted"/>
<sequence length="267" mass="31248">MDANSTGIESLVAHIQQLEHERDELHKDIEQLCMQQAGPSYLAVATKMHFQRTAGLEQEIENLKKRLAASTRDNQNLQEELSEAYRIKSQLADLHNAEVVKNVEAEKQVKFFQGCVASAFAERDHAIMEAEKATEKEELVSQKFNEMQKRLEELASECLEQKRLNDALLIDLAKQEEQNETFKKVSVSHISRSRTYNRLLRIYLNDKYIWSRKPVKCAFWMFYHTEHFFSSYTHLCVLCTVHIYVCMRPHTHTHGIQVILRFCRRCS</sequence>
<dbReference type="Proteomes" id="UP000091857">
    <property type="component" value="Chromosome 7"/>
</dbReference>
<protein>
    <submittedName>
        <fullName evidence="1">Uncharacterized protein</fullName>
    </submittedName>
</protein>
<evidence type="ECO:0000313" key="1">
    <source>
        <dbReference type="EMBL" id="KAG8650554.1"/>
    </source>
</evidence>